<organism evidence="2">
    <name type="scientific">Acidithiobacillus ferrivorans</name>
    <dbReference type="NCBI Taxonomy" id="160808"/>
    <lineage>
        <taxon>Bacteria</taxon>
        <taxon>Pseudomonadati</taxon>
        <taxon>Pseudomonadota</taxon>
        <taxon>Acidithiobacillia</taxon>
        <taxon>Acidithiobacillales</taxon>
        <taxon>Acidithiobacillaceae</taxon>
        <taxon>Acidithiobacillus</taxon>
    </lineage>
</organism>
<keyword evidence="2" id="KW-0449">Lipoprotein</keyword>
<dbReference type="AlphaFoldDB" id="A0A060UKG7"/>
<dbReference type="Proteomes" id="UP000193925">
    <property type="component" value="Chromosome AFERRI"/>
</dbReference>
<evidence type="ECO:0000313" key="3">
    <source>
        <dbReference type="EMBL" id="SMH64215.1"/>
    </source>
</evidence>
<gene>
    <name evidence="3" type="ORF">AFERRI_10248</name>
    <name evidence="2" type="ORF">AFERRI_110030</name>
</gene>
<dbReference type="EMBL" id="LT841305">
    <property type="protein sequence ID" value="SMH64215.1"/>
    <property type="molecule type" value="Genomic_DNA"/>
</dbReference>
<protein>
    <submittedName>
        <fullName evidence="2 3">Lipoprotein</fullName>
    </submittedName>
</protein>
<sequence length="96" mass="10121">MKNIHKFFVMTAIIIPMGLAGCASNPGYDKTKAEASSAEAMAKQAQITANQALNKANANQQTAYNAMTRADNAQKTANEAMRAANSATINRADGSQ</sequence>
<reference evidence="3 4" key="3">
    <citation type="submission" date="2017-03" db="EMBL/GenBank/DDBJ databases">
        <authorList>
            <person name="Regsiter A."/>
            <person name="William W."/>
        </authorList>
    </citation>
    <scope>NUCLEOTIDE SEQUENCE [LARGE SCALE GENOMIC DNA]</scope>
    <source>
        <strain evidence="3">PRJEB5721</strain>
    </source>
</reference>
<feature type="region of interest" description="Disordered" evidence="1">
    <location>
        <begin position="76"/>
        <end position="96"/>
    </location>
</feature>
<dbReference type="PROSITE" id="PS51257">
    <property type="entry name" value="PROKAR_LIPOPROTEIN"/>
    <property type="match status" value="1"/>
</dbReference>
<dbReference type="RefSeq" id="WP_231551016.1">
    <property type="nucleotide sequence ID" value="NZ_CCCS020000003.1"/>
</dbReference>
<accession>A0A060UKG7</accession>
<evidence type="ECO:0000256" key="1">
    <source>
        <dbReference type="SAM" id="MobiDB-lite"/>
    </source>
</evidence>
<keyword evidence="4" id="KW-1185">Reference proteome</keyword>
<reference evidence="2" key="1">
    <citation type="submission" date="2014-03" db="EMBL/GenBank/DDBJ databases">
        <authorList>
            <person name="Genoscope - CEA"/>
        </authorList>
    </citation>
    <scope>NUCLEOTIDE SEQUENCE [LARGE SCALE GENOMIC DNA]</scope>
    <source>
        <strain evidence="2">CF27</strain>
    </source>
</reference>
<reference evidence="2" key="2">
    <citation type="submission" date="2014-07" db="EMBL/GenBank/DDBJ databases">
        <title>Initial genome analysis of the psychrotolerant acidophile Acidithiobacillus ferrivorans CF27: insights into iron and sulfur oxidation pathways and into biofilm formation.</title>
        <authorList>
            <person name="Talla E."/>
            <person name="Hedrich S."/>
            <person name="Mangenot S."/>
            <person name="Ji B."/>
            <person name="Johnson D.B."/>
            <person name="Barbe V."/>
            <person name="Bonnefoy V."/>
        </authorList>
    </citation>
    <scope>NUCLEOTIDE SEQUENCE [LARGE SCALE GENOMIC DNA]</scope>
    <source>
        <strain evidence="2">CF27</strain>
    </source>
</reference>
<feature type="compositionally biased region" description="Polar residues" evidence="1">
    <location>
        <begin position="85"/>
        <end position="96"/>
    </location>
</feature>
<proteinExistence type="predicted"/>
<name>A0A060UKG7_9PROT</name>
<dbReference type="EMBL" id="CCCS020000003">
    <property type="protein sequence ID" value="CDQ08866.1"/>
    <property type="molecule type" value="Genomic_DNA"/>
</dbReference>
<evidence type="ECO:0000313" key="2">
    <source>
        <dbReference type="EMBL" id="CDQ08866.1"/>
    </source>
</evidence>
<evidence type="ECO:0000313" key="4">
    <source>
        <dbReference type="Proteomes" id="UP000193925"/>
    </source>
</evidence>